<proteinExistence type="predicted"/>
<evidence type="ECO:0000313" key="2">
    <source>
        <dbReference type="Proteomes" id="UP000290261"/>
    </source>
</evidence>
<dbReference type="EMBL" id="JJMP01000003">
    <property type="protein sequence ID" value="RYC51989.1"/>
    <property type="molecule type" value="Genomic_DNA"/>
</dbReference>
<keyword evidence="2" id="KW-1185">Reference proteome</keyword>
<reference evidence="1 2" key="1">
    <citation type="submission" date="2014-04" db="EMBL/GenBank/DDBJ databases">
        <title>Whole genome of Muricauda olearia.</title>
        <authorList>
            <person name="Zhang X.-H."/>
            <person name="Tang K."/>
        </authorList>
    </citation>
    <scope>NUCLEOTIDE SEQUENCE [LARGE SCALE GENOMIC DNA]</scope>
    <source>
        <strain evidence="1 2">Th120</strain>
    </source>
</reference>
<gene>
    <name evidence="1" type="ORF">DN53_08890</name>
</gene>
<organism evidence="1 2">
    <name type="scientific">Flagellimonas olearia</name>
    <dbReference type="NCBI Taxonomy" id="552546"/>
    <lineage>
        <taxon>Bacteria</taxon>
        <taxon>Pseudomonadati</taxon>
        <taxon>Bacteroidota</taxon>
        <taxon>Flavobacteriia</taxon>
        <taxon>Flavobacteriales</taxon>
        <taxon>Flavobacteriaceae</taxon>
        <taxon>Flagellimonas</taxon>
    </lineage>
</organism>
<dbReference type="Proteomes" id="UP000290261">
    <property type="component" value="Unassembled WGS sequence"/>
</dbReference>
<name>A0A444VMN9_9FLAO</name>
<protein>
    <submittedName>
        <fullName evidence="1">Uncharacterized protein</fullName>
    </submittedName>
</protein>
<dbReference type="RefSeq" id="WP_129653540.1">
    <property type="nucleotide sequence ID" value="NZ_ML142908.1"/>
</dbReference>
<accession>A0A444VMN9</accession>
<evidence type="ECO:0000313" key="1">
    <source>
        <dbReference type="EMBL" id="RYC51989.1"/>
    </source>
</evidence>
<sequence>MPKEHLDRILLKHKAQPVGTGYIDIIIKQDKYQLFIQDLIETGFEIKGVSWWEWCEGENECNYGLGGPRSNYYNGWFAEIPTKVDDIELQELNIEESINKVIDLIQNKSIQFSHETVQFKKSDWLTPAIWLGVPDDWENKAVHNNS</sequence>
<comment type="caution">
    <text evidence="1">The sequence shown here is derived from an EMBL/GenBank/DDBJ whole genome shotgun (WGS) entry which is preliminary data.</text>
</comment>
<dbReference type="AlphaFoldDB" id="A0A444VMN9"/>